<dbReference type="RefSeq" id="WP_007277697.1">
    <property type="nucleotide sequence ID" value="NZ_ABCK01000004.1"/>
</dbReference>
<feature type="domain" description="Rhamnogalacturonase A/B/Epimerase-like pectate lyase" evidence="3">
    <location>
        <begin position="235"/>
        <end position="306"/>
    </location>
</feature>
<dbReference type="EMBL" id="ABCK01000004">
    <property type="protein sequence ID" value="EDM28820.1"/>
    <property type="molecule type" value="Genomic_DNA"/>
</dbReference>
<proteinExistence type="predicted"/>
<dbReference type="AlphaFoldDB" id="A6DIG6"/>
<feature type="domain" description="Rhamnogalacturonase A/B/Epimerase-like pectate lyase" evidence="3">
    <location>
        <begin position="581"/>
        <end position="650"/>
    </location>
</feature>
<dbReference type="Proteomes" id="UP000004947">
    <property type="component" value="Unassembled WGS sequence"/>
</dbReference>
<dbReference type="PANTHER" id="PTHR31736">
    <property type="match status" value="1"/>
</dbReference>
<keyword evidence="1" id="KW-1015">Disulfide bond</keyword>
<dbReference type="STRING" id="313628.LNTAR_09624"/>
<protein>
    <recommendedName>
        <fullName evidence="3">Rhamnogalacturonase A/B/Epimerase-like pectate lyase domain-containing protein</fullName>
    </recommendedName>
</protein>
<organism evidence="4 5">
    <name type="scientific">Lentisphaera araneosa HTCC2155</name>
    <dbReference type="NCBI Taxonomy" id="313628"/>
    <lineage>
        <taxon>Bacteria</taxon>
        <taxon>Pseudomonadati</taxon>
        <taxon>Lentisphaerota</taxon>
        <taxon>Lentisphaeria</taxon>
        <taxon>Lentisphaerales</taxon>
        <taxon>Lentisphaeraceae</taxon>
        <taxon>Lentisphaera</taxon>
    </lineage>
</organism>
<comment type="caution">
    <text evidence="4">The sequence shown here is derived from an EMBL/GenBank/DDBJ whole genome shotgun (WGS) entry which is preliminary data.</text>
</comment>
<dbReference type="SUPFAM" id="SSF51126">
    <property type="entry name" value="Pectin lyase-like"/>
    <property type="match status" value="2"/>
</dbReference>
<dbReference type="PANTHER" id="PTHR31736:SF19">
    <property type="entry name" value="PECTIN LYASE SUPERFAMILY PROTEIN-RELATED"/>
    <property type="match status" value="1"/>
</dbReference>
<dbReference type="OrthoDB" id="9795222at2"/>
<sequence>MKVRTRTPLKPSRFIFSLLLILLSVTYCMAASADGVEIHFPSSKDPKVTCTLTGLTGYNSADAQKAINKGKFGDYLKGLSSAKLGGKRNYGVGDSNVDANEALVLTVTEVNIGEDEALLFTGAATQGYDDEDSSDFICYDVSDNEVLHSEFDRKGKKNKWFRSAQFLEKGDVIILAAGASGKPQWRFMKAYAKVTVKKTPGGKWRVIPEDPRFPTDDVIVAFCDVSDARYKLPANTEKQDCTAAIQAALDDASAAGGGTVFLPEGKYRVEGTLNFYPNVFLRGRWRKITAENNFAGSLIIVHNKSDQPTIQLKGGGCGLGDLSFWRPDQKVTKDTASEHPFIISSAASPVTLENINLINPYKGIDLSRSGTCCIRGLYGSPLNVGLTADRSFAVSRYDSIHFSPDYWTWSGLPGSPGKDGAHRSYMKNHGTAVNIKEMDGFYFGFSKISGFKKGLHFEKGASGDDASGEICYVSVTDCYDALYVDDSKGFLIVGSTFEGSNYGIWGKDNTKYELLSCTLKGGNKAISIKNGAAKLLNCKVLGEKNITGRRTSFSEHTYADKIPVFNNKYDRVRKPAKTTLFNVKDYGAKGNRSSDDTKAFQAAIAAAKKNLGGIVLVPGGEYRVSDNLDLGKGIELRGNSGGRYITNGKPGQQLGSLIFIEVAEGDENDTAFVTMGDGSGLRGIGFFYPKQDFKKFKKYPFMIRANGKKNYIIDCSGANPYLGAELNGDDHLVEYSFLGGMRKTYQANNCSGGRIQNVHIKPDFWRGVWLPGCPKSSDLEQFKWEVNKIYETITLKNCDNYSLLSIFNHSSGTFATIDNSSGQTLMIGGEQQVHGYTFKNGAKSFDLIASKCNINVIGDRKGSSGIKLLPSFKGQVRLLACETMGTSDETWHVDGGHLFTQLSFITGPCARAAANIFCGPKGKITMQSSGARSHFTAFENKGRVSMKDCLFSFGFLNSAADAYRTDNKFETVFALADLNQKDPKMYGLEMDMKNIKKEEAMSIVGGKNPKDGRRIVSVRSTDGSYRLKVTDPDFKAGLKKDLSIVMEFYLDTDCTLKTYYRTKSGIKAGKPKKFVHAKSPKWTRHTIKINDAHFGSKEDIRIEFDGKVPLLAMVAIVSSEQ</sequence>
<evidence type="ECO:0000313" key="4">
    <source>
        <dbReference type="EMBL" id="EDM28820.1"/>
    </source>
</evidence>
<keyword evidence="2" id="KW-0732">Signal</keyword>
<evidence type="ECO:0000256" key="1">
    <source>
        <dbReference type="ARBA" id="ARBA00023157"/>
    </source>
</evidence>
<dbReference type="InterPro" id="IPR012334">
    <property type="entry name" value="Pectin_lyas_fold"/>
</dbReference>
<dbReference type="eggNOG" id="COG5434">
    <property type="taxonomic scope" value="Bacteria"/>
</dbReference>
<gene>
    <name evidence="4" type="ORF">LNTAR_09624</name>
</gene>
<name>A6DIG6_9BACT</name>
<reference evidence="4 5" key="1">
    <citation type="journal article" date="2010" name="J. Bacteriol.">
        <title>Genome sequence of Lentisphaera araneosa HTCC2155T, the type species of the order Lentisphaerales in the phylum Lentisphaerae.</title>
        <authorList>
            <person name="Thrash J.C."/>
            <person name="Cho J.C."/>
            <person name="Vergin K.L."/>
            <person name="Morris R.M."/>
            <person name="Giovannoni S.J."/>
        </authorList>
    </citation>
    <scope>NUCLEOTIDE SEQUENCE [LARGE SCALE GENOMIC DNA]</scope>
    <source>
        <strain evidence="4 5">HTCC2155</strain>
    </source>
</reference>
<dbReference type="Pfam" id="PF12708">
    <property type="entry name" value="Pect-lyase_RHGA_epim"/>
    <property type="match status" value="2"/>
</dbReference>
<feature type="signal peptide" evidence="2">
    <location>
        <begin position="1"/>
        <end position="30"/>
    </location>
</feature>
<dbReference type="InterPro" id="IPR011050">
    <property type="entry name" value="Pectin_lyase_fold/virulence"/>
</dbReference>
<accession>A6DIG6</accession>
<evidence type="ECO:0000313" key="5">
    <source>
        <dbReference type="Proteomes" id="UP000004947"/>
    </source>
</evidence>
<evidence type="ECO:0000256" key="2">
    <source>
        <dbReference type="SAM" id="SignalP"/>
    </source>
</evidence>
<feature type="chain" id="PRO_5002691138" description="Rhamnogalacturonase A/B/Epimerase-like pectate lyase domain-containing protein" evidence="2">
    <location>
        <begin position="31"/>
        <end position="1121"/>
    </location>
</feature>
<keyword evidence="5" id="KW-1185">Reference proteome</keyword>
<dbReference type="Gene3D" id="2.160.20.10">
    <property type="entry name" value="Single-stranded right-handed beta-helix, Pectin lyase-like"/>
    <property type="match status" value="2"/>
</dbReference>
<evidence type="ECO:0000259" key="3">
    <source>
        <dbReference type="Pfam" id="PF12708"/>
    </source>
</evidence>
<dbReference type="InterPro" id="IPR024535">
    <property type="entry name" value="RHGA/B-epi-like_pectate_lyase"/>
</dbReference>